<protein>
    <submittedName>
        <fullName evidence="3">Methyltransferase domain-containing protein</fullName>
    </submittedName>
</protein>
<evidence type="ECO:0000313" key="4">
    <source>
        <dbReference type="Proteomes" id="UP001202244"/>
    </source>
</evidence>
<sequence>MLDDSQRPTPAPQPDANQTERTVSAFHTASSDFARLGPHLWEPIGAATTARTEPEKGQQVLDACCGNGASALPAAHCVGSSGKVDAVDLAAPLIEELRHRARGLPQLCAHTADATSWTKSGYDVVQAALGIFFFPDMTAGTEYLVSRLRPSGRAGLTIWRRGAMETAANHLRSALARVTGAAPGQRPAHLIDRINDARAFRAWLTERGLADVTVAVHALRLPLTSEIAWLVITGSGFAGVLRGLSEETTRAVRDAYLDSLQEAGVDELDATTLIGVGTRPR</sequence>
<dbReference type="CDD" id="cd02440">
    <property type="entry name" value="AdoMet_MTases"/>
    <property type="match status" value="1"/>
</dbReference>
<dbReference type="EMBL" id="CP093846">
    <property type="protein sequence ID" value="UNS95885.1"/>
    <property type="molecule type" value="Genomic_DNA"/>
</dbReference>
<dbReference type="Gene3D" id="3.40.50.150">
    <property type="entry name" value="Vaccinia Virus protein VP39"/>
    <property type="match status" value="1"/>
</dbReference>
<accession>A0ABY3XNA2</accession>
<evidence type="ECO:0000259" key="2">
    <source>
        <dbReference type="Pfam" id="PF13649"/>
    </source>
</evidence>
<keyword evidence="3" id="KW-0808">Transferase</keyword>
<gene>
    <name evidence="3" type="ORF">MMF93_04780</name>
</gene>
<reference evidence="3 4" key="1">
    <citation type="journal article" date="2023" name="Microbiol. Spectr.">
        <title>Synergy between Genome Mining, Metabolomics, and Bioinformatics Uncovers Antibacterial Chlorinated Carbazole Alkaloids and Their Biosynthetic Gene Cluster from Streptomyces tubbatahanensis sp. nov., a Novel Actinomycete Isolated from Sulu Sea, Philippines.</title>
        <authorList>
            <person name="Tenebro C.P."/>
            <person name="Trono D.J.V.L."/>
            <person name="Balida L.A.P."/>
            <person name="Bayog L.K.A."/>
            <person name="Bruna J.R."/>
            <person name="Sabido E.M."/>
            <person name="Caspe D.P.C."/>
            <person name="de Los Santos E.L.C."/>
            <person name="Saludes J.P."/>
            <person name="Dalisay D.S."/>
        </authorList>
    </citation>
    <scope>NUCLEOTIDE SEQUENCE [LARGE SCALE GENOMIC DNA]</scope>
    <source>
        <strain evidence="3 4">DSD3025</strain>
    </source>
</reference>
<feature type="region of interest" description="Disordered" evidence="1">
    <location>
        <begin position="1"/>
        <end position="22"/>
    </location>
</feature>
<dbReference type="SUPFAM" id="SSF53335">
    <property type="entry name" value="S-adenosyl-L-methionine-dependent methyltransferases"/>
    <property type="match status" value="1"/>
</dbReference>
<proteinExistence type="predicted"/>
<evidence type="ECO:0000313" key="3">
    <source>
        <dbReference type="EMBL" id="UNS95885.1"/>
    </source>
</evidence>
<keyword evidence="3" id="KW-0489">Methyltransferase</keyword>
<feature type="domain" description="Methyltransferase" evidence="2">
    <location>
        <begin position="60"/>
        <end position="152"/>
    </location>
</feature>
<dbReference type="Proteomes" id="UP001202244">
    <property type="component" value="Chromosome"/>
</dbReference>
<dbReference type="InterPro" id="IPR041698">
    <property type="entry name" value="Methyltransf_25"/>
</dbReference>
<evidence type="ECO:0000256" key="1">
    <source>
        <dbReference type="SAM" id="MobiDB-lite"/>
    </source>
</evidence>
<keyword evidence="4" id="KW-1185">Reference proteome</keyword>
<dbReference type="InterPro" id="IPR029063">
    <property type="entry name" value="SAM-dependent_MTases_sf"/>
</dbReference>
<dbReference type="RefSeq" id="WP_242749815.1">
    <property type="nucleotide sequence ID" value="NZ_CP093846.1"/>
</dbReference>
<dbReference type="GO" id="GO:0032259">
    <property type="term" value="P:methylation"/>
    <property type="evidence" value="ECO:0007669"/>
    <property type="project" value="UniProtKB-KW"/>
</dbReference>
<dbReference type="GO" id="GO:0008168">
    <property type="term" value="F:methyltransferase activity"/>
    <property type="evidence" value="ECO:0007669"/>
    <property type="project" value="UniProtKB-KW"/>
</dbReference>
<dbReference type="Pfam" id="PF13649">
    <property type="entry name" value="Methyltransf_25"/>
    <property type="match status" value="1"/>
</dbReference>
<name>A0ABY3XNA2_9ACTN</name>
<organism evidence="3 4">
    <name type="scientific">Streptomyces tubbatahanensis</name>
    <dbReference type="NCBI Taxonomy" id="2923272"/>
    <lineage>
        <taxon>Bacteria</taxon>
        <taxon>Bacillati</taxon>
        <taxon>Actinomycetota</taxon>
        <taxon>Actinomycetes</taxon>
        <taxon>Kitasatosporales</taxon>
        <taxon>Streptomycetaceae</taxon>
        <taxon>Streptomyces</taxon>
    </lineage>
</organism>